<evidence type="ECO:0000256" key="3">
    <source>
        <dbReference type="ARBA" id="ARBA00022679"/>
    </source>
</evidence>
<feature type="domain" description="Nucleoside phosphorylase" evidence="6">
    <location>
        <begin position="27"/>
        <end position="239"/>
    </location>
</feature>
<keyword evidence="3 5" id="KW-0808">Transferase</keyword>
<dbReference type="CDD" id="cd09006">
    <property type="entry name" value="PNP_EcPNPI-like"/>
    <property type="match status" value="1"/>
</dbReference>
<comment type="catalytic activity">
    <reaction evidence="5">
        <text>a purine 2'-deoxy-D-ribonucleoside + phosphate = a purine nucleobase + 2-deoxy-alpha-D-ribose 1-phosphate</text>
        <dbReference type="Rhea" id="RHEA:36431"/>
        <dbReference type="ChEBI" id="CHEBI:26386"/>
        <dbReference type="ChEBI" id="CHEBI:43474"/>
        <dbReference type="ChEBI" id="CHEBI:57259"/>
        <dbReference type="ChEBI" id="CHEBI:142361"/>
        <dbReference type="EC" id="2.4.2.1"/>
    </reaction>
</comment>
<feature type="active site" description="Proton donor" evidence="5">
    <location>
        <position position="214"/>
    </location>
</feature>
<comment type="catalytic activity">
    <reaction evidence="5">
        <text>a purine D-ribonucleoside + phosphate = a purine nucleobase + alpha-D-ribose 1-phosphate</text>
        <dbReference type="Rhea" id="RHEA:19805"/>
        <dbReference type="ChEBI" id="CHEBI:26386"/>
        <dbReference type="ChEBI" id="CHEBI:43474"/>
        <dbReference type="ChEBI" id="CHEBI:57720"/>
        <dbReference type="ChEBI" id="CHEBI:142355"/>
        <dbReference type="EC" id="2.4.2.1"/>
    </reaction>
</comment>
<keyword evidence="8" id="KW-1185">Reference proteome</keyword>
<dbReference type="GO" id="GO:0005829">
    <property type="term" value="C:cytosol"/>
    <property type="evidence" value="ECO:0007669"/>
    <property type="project" value="TreeGrafter"/>
</dbReference>
<feature type="binding site" description="in other chain" evidence="5">
    <location>
        <begin position="213"/>
        <end position="214"/>
    </location>
    <ligand>
        <name>a purine D-ribonucleoside</name>
        <dbReference type="ChEBI" id="CHEBI:142355"/>
        <note>ligand shared between dimeric partners</note>
    </ligand>
</feature>
<dbReference type="InterPro" id="IPR004402">
    <property type="entry name" value="DeoD-type"/>
</dbReference>
<feature type="binding site" description="in other chain" evidence="5">
    <location>
        <begin position="189"/>
        <end position="191"/>
    </location>
    <ligand>
        <name>a purine D-ribonucleoside</name>
        <dbReference type="ChEBI" id="CHEBI:142355"/>
        <note>ligand shared between dimeric partners</note>
    </ligand>
</feature>
<feature type="binding site" evidence="5">
    <location>
        <position position="54"/>
    </location>
    <ligand>
        <name>phosphate</name>
        <dbReference type="ChEBI" id="CHEBI:43474"/>
        <note>ligand shared between dimeric partners</note>
    </ligand>
</feature>
<gene>
    <name evidence="5 7" type="primary">deoD</name>
    <name evidence="7" type="ORF">BRYFOR_07872</name>
</gene>
<feature type="binding site" description="in other chain" evidence="5">
    <location>
        <begin position="98"/>
        <end position="101"/>
    </location>
    <ligand>
        <name>phosphate</name>
        <dbReference type="ChEBI" id="CHEBI:43474"/>
        <note>ligand shared between dimeric partners</note>
    </ligand>
</feature>
<comment type="subunit">
    <text evidence="5">Homohexamer; trimer of homodimers.</text>
</comment>
<comment type="function">
    <text evidence="5">Catalyzes the reversible phosphorolytic breakdown of the N-glycosidic bond in the beta-(deoxy)ribonucleoside molecules, with the formation of the corresponding free purine bases and pentose-1-phosphate.</text>
</comment>
<proteinExistence type="inferred from homology"/>
<keyword evidence="2 5" id="KW-0328">Glycosyltransferase</keyword>
<dbReference type="Proteomes" id="UP000005561">
    <property type="component" value="Unassembled WGS sequence"/>
</dbReference>
<feature type="binding site" description="in other chain" evidence="5">
    <location>
        <position position="35"/>
    </location>
    <ligand>
        <name>phosphate</name>
        <dbReference type="ChEBI" id="CHEBI:43474"/>
        <note>ligand shared between dimeric partners</note>
    </ligand>
</feature>
<dbReference type="EC" id="2.4.2.1" evidence="5"/>
<accession>C6LGW2</accession>
<evidence type="ECO:0000313" key="7">
    <source>
        <dbReference type="EMBL" id="EET60021.1"/>
    </source>
</evidence>
<dbReference type="HAMAP" id="MF_01627">
    <property type="entry name" value="Pur_nucleosid_phosp"/>
    <property type="match status" value="1"/>
</dbReference>
<evidence type="ECO:0000256" key="2">
    <source>
        <dbReference type="ARBA" id="ARBA00022676"/>
    </source>
</evidence>
<name>C6LGW2_9FIRM</name>
<dbReference type="PROSITE" id="PS01232">
    <property type="entry name" value="PNP_UDP_1"/>
    <property type="match status" value="1"/>
</dbReference>
<dbReference type="PANTHER" id="PTHR43691">
    <property type="entry name" value="URIDINE PHOSPHORYLASE"/>
    <property type="match status" value="1"/>
</dbReference>
<comment type="caution">
    <text evidence="7">The sequence shown here is derived from an EMBL/GenBank/DDBJ whole genome shotgun (WGS) entry which is preliminary data.</text>
</comment>
<dbReference type="PANTHER" id="PTHR43691:SF11">
    <property type="entry name" value="FI09636P-RELATED"/>
    <property type="match status" value="1"/>
</dbReference>
<dbReference type="GO" id="GO:0004850">
    <property type="term" value="F:uridine phosphorylase activity"/>
    <property type="evidence" value="ECO:0007669"/>
    <property type="project" value="UniProtKB-EC"/>
</dbReference>
<organism evidence="7 8">
    <name type="scientific">Marvinbryantia formatexigens DSM 14469</name>
    <dbReference type="NCBI Taxonomy" id="478749"/>
    <lineage>
        <taxon>Bacteria</taxon>
        <taxon>Bacillati</taxon>
        <taxon>Bacillota</taxon>
        <taxon>Clostridia</taxon>
        <taxon>Lachnospirales</taxon>
        <taxon>Lachnospiraceae</taxon>
        <taxon>Marvinbryantia</taxon>
    </lineage>
</organism>
<protein>
    <recommendedName>
        <fullName evidence="5">Purine nucleoside phosphorylase DeoD-type</fullName>
        <shortName evidence="5">PNP</shortName>
        <ecNumber evidence="5">2.4.2.1</ecNumber>
    </recommendedName>
</protein>
<evidence type="ECO:0000259" key="6">
    <source>
        <dbReference type="Pfam" id="PF01048"/>
    </source>
</evidence>
<feature type="binding site" description="in other chain" evidence="5">
    <location>
        <position position="31"/>
    </location>
    <ligand>
        <name>phosphate</name>
        <dbReference type="ChEBI" id="CHEBI:43474"/>
        <note>ligand shared between dimeric partners</note>
    </ligand>
</feature>
<dbReference type="GO" id="GO:0004731">
    <property type="term" value="F:purine-nucleoside phosphorylase activity"/>
    <property type="evidence" value="ECO:0007669"/>
    <property type="project" value="UniProtKB-UniRule"/>
</dbReference>
<evidence type="ECO:0000313" key="8">
    <source>
        <dbReference type="Proteomes" id="UP000005561"/>
    </source>
</evidence>
<dbReference type="NCBIfam" id="NF004489">
    <property type="entry name" value="PRK05819.1"/>
    <property type="match status" value="1"/>
</dbReference>
<feature type="site" description="Important for catalytic activity" evidence="5">
    <location>
        <position position="227"/>
    </location>
</feature>
<sequence length="245" mass="26868">MRHEKRGNLKMATPHNAANMGDIAETVLLPGDPLRAKVIAETYLEDITQFNSVRNMFGYTGTYKGKKVSVMGTGMGCASIGIYSHELIHFYGVKNLIRVGSCGSIAKDIKLGEIIMAQGACTDSNYAHQYQLPGTMCAIADYELLKTAQETAAEFGYPYRVGNILSSDIFYTETPEWQQWAKMGVLSIEMESFALYCNVARAGVKALGIFTVSDSIVNGEELDAEARQNGFTNMMQVALETAVRI</sequence>
<feature type="binding site" evidence="5">
    <location>
        <position position="15"/>
    </location>
    <ligand>
        <name>a purine D-ribonucleoside</name>
        <dbReference type="ChEBI" id="CHEBI:142355"/>
        <note>ligand shared between dimeric partners</note>
    </ligand>
</feature>
<dbReference type="GO" id="GO:0006152">
    <property type="term" value="P:purine nucleoside catabolic process"/>
    <property type="evidence" value="ECO:0007669"/>
    <property type="project" value="TreeGrafter"/>
</dbReference>
<dbReference type="STRING" id="168384.SAMN05660368_01228"/>
<reference evidence="7" key="1">
    <citation type="submission" date="2009-07" db="EMBL/GenBank/DDBJ databases">
        <authorList>
            <person name="Weinstock G."/>
            <person name="Sodergren E."/>
            <person name="Clifton S."/>
            <person name="Fulton L."/>
            <person name="Fulton B."/>
            <person name="Courtney L."/>
            <person name="Fronick C."/>
            <person name="Harrison M."/>
            <person name="Strong C."/>
            <person name="Farmer C."/>
            <person name="Delahaunty K."/>
            <person name="Markovic C."/>
            <person name="Hall O."/>
            <person name="Minx P."/>
            <person name="Tomlinson C."/>
            <person name="Mitreva M."/>
            <person name="Nelson J."/>
            <person name="Hou S."/>
            <person name="Wollam A."/>
            <person name="Pepin K.H."/>
            <person name="Johnson M."/>
            <person name="Bhonagiri V."/>
            <person name="Nash W.E."/>
            <person name="Warren W."/>
            <person name="Chinwalla A."/>
            <person name="Mardis E.R."/>
            <person name="Wilson R.K."/>
        </authorList>
    </citation>
    <scope>NUCLEOTIDE SEQUENCE [LARGE SCALE GENOMIC DNA]</scope>
    <source>
        <strain evidence="7">DSM 14469</strain>
    </source>
</reference>
<comment type="similarity">
    <text evidence="1 5">Belongs to the PNP/UDP phosphorylase family.</text>
</comment>
<evidence type="ECO:0000256" key="4">
    <source>
        <dbReference type="ARBA" id="ARBA00048447"/>
    </source>
</evidence>
<dbReference type="eggNOG" id="COG0813">
    <property type="taxonomic scope" value="Bacteria"/>
</dbReference>
<dbReference type="InterPro" id="IPR035994">
    <property type="entry name" value="Nucleoside_phosphorylase_sf"/>
</dbReference>
<dbReference type="InterPro" id="IPR000845">
    <property type="entry name" value="Nucleoside_phosphorylase_d"/>
</dbReference>
<dbReference type="Pfam" id="PF01048">
    <property type="entry name" value="PNP_UDP_1"/>
    <property type="match status" value="1"/>
</dbReference>
<evidence type="ECO:0000256" key="1">
    <source>
        <dbReference type="ARBA" id="ARBA00010456"/>
    </source>
</evidence>
<dbReference type="SUPFAM" id="SSF53167">
    <property type="entry name" value="Purine and uridine phosphorylases"/>
    <property type="match status" value="1"/>
</dbReference>
<evidence type="ECO:0000256" key="5">
    <source>
        <dbReference type="HAMAP-Rule" id="MF_01627"/>
    </source>
</evidence>
<comment type="catalytic activity">
    <reaction evidence="4">
        <text>uridine + phosphate = alpha-D-ribose 1-phosphate + uracil</text>
        <dbReference type="Rhea" id="RHEA:24388"/>
        <dbReference type="ChEBI" id="CHEBI:16704"/>
        <dbReference type="ChEBI" id="CHEBI:17568"/>
        <dbReference type="ChEBI" id="CHEBI:43474"/>
        <dbReference type="ChEBI" id="CHEBI:57720"/>
        <dbReference type="EC" id="2.4.2.3"/>
    </reaction>
</comment>
<dbReference type="InterPro" id="IPR018016">
    <property type="entry name" value="Nucleoside_phosphorylase_CS"/>
</dbReference>
<dbReference type="EMBL" id="ACCL02000013">
    <property type="protein sequence ID" value="EET60021.1"/>
    <property type="molecule type" value="Genomic_DNA"/>
</dbReference>
<dbReference type="NCBIfam" id="TIGR00107">
    <property type="entry name" value="deoD"/>
    <property type="match status" value="1"/>
</dbReference>
<dbReference type="AlphaFoldDB" id="C6LGW2"/>
<dbReference type="Gene3D" id="3.40.50.1580">
    <property type="entry name" value="Nucleoside phosphorylase domain"/>
    <property type="match status" value="1"/>
</dbReference>